<evidence type="ECO:0000256" key="2">
    <source>
        <dbReference type="ARBA" id="ARBA00023004"/>
    </source>
</evidence>
<gene>
    <name evidence="5" type="ORF">L6654_34760</name>
</gene>
<dbReference type="Pfam" id="PF00037">
    <property type="entry name" value="Fer4"/>
    <property type="match status" value="1"/>
</dbReference>
<keyword evidence="3" id="KW-0411">Iron-sulfur</keyword>
<dbReference type="GO" id="GO:0051536">
    <property type="term" value="F:iron-sulfur cluster binding"/>
    <property type="evidence" value="ECO:0007669"/>
    <property type="project" value="UniProtKB-KW"/>
</dbReference>
<dbReference type="InterPro" id="IPR017900">
    <property type="entry name" value="4Fe4S_Fe_S_CS"/>
</dbReference>
<dbReference type="PROSITE" id="PS51379">
    <property type="entry name" value="4FE4S_FER_2"/>
    <property type="match status" value="1"/>
</dbReference>
<dbReference type="GO" id="GO:0046872">
    <property type="term" value="F:metal ion binding"/>
    <property type="evidence" value="ECO:0007669"/>
    <property type="project" value="UniProtKB-KW"/>
</dbReference>
<dbReference type="InterPro" id="IPR036527">
    <property type="entry name" value="SCP2_sterol-bd_dom_sf"/>
</dbReference>
<dbReference type="PROSITE" id="PS00198">
    <property type="entry name" value="4FE4S_FER_1"/>
    <property type="match status" value="1"/>
</dbReference>
<dbReference type="InterPro" id="IPR003033">
    <property type="entry name" value="SCP2_sterol-bd_dom"/>
</dbReference>
<dbReference type="SUPFAM" id="SSF55718">
    <property type="entry name" value="SCP-like"/>
    <property type="match status" value="1"/>
</dbReference>
<evidence type="ECO:0000256" key="1">
    <source>
        <dbReference type="ARBA" id="ARBA00022723"/>
    </source>
</evidence>
<evidence type="ECO:0000313" key="5">
    <source>
        <dbReference type="EMBL" id="MCG2631803.1"/>
    </source>
</evidence>
<dbReference type="Gene3D" id="3.30.1050.10">
    <property type="entry name" value="SCP2 sterol-binding domain"/>
    <property type="match status" value="1"/>
</dbReference>
<organism evidence="5 6">
    <name type="scientific">Bradyrhizobium zhengyangense</name>
    <dbReference type="NCBI Taxonomy" id="2911009"/>
    <lineage>
        <taxon>Bacteria</taxon>
        <taxon>Pseudomonadati</taxon>
        <taxon>Pseudomonadota</taxon>
        <taxon>Alphaproteobacteria</taxon>
        <taxon>Hyphomicrobiales</taxon>
        <taxon>Nitrobacteraceae</taxon>
        <taxon>Bradyrhizobium</taxon>
    </lineage>
</organism>
<dbReference type="PANTHER" id="PTHR42827">
    <property type="entry name" value="IRON-SULFUR CLUSTER-BINDING PROTEIN-RELATED"/>
    <property type="match status" value="1"/>
</dbReference>
<comment type="caution">
    <text evidence="5">The sequence shown here is derived from an EMBL/GenBank/DDBJ whole genome shotgun (WGS) entry which is preliminary data.</text>
</comment>
<accession>A0A9X1RI90</accession>
<dbReference type="EMBL" id="JAKLTY010000032">
    <property type="protein sequence ID" value="MCG2631803.1"/>
    <property type="molecule type" value="Genomic_DNA"/>
</dbReference>
<keyword evidence="1" id="KW-0479">Metal-binding</keyword>
<dbReference type="Gene3D" id="3.30.70.3270">
    <property type="match status" value="1"/>
</dbReference>
<reference evidence="5" key="1">
    <citation type="submission" date="2022-01" db="EMBL/GenBank/DDBJ databases">
        <title>Genome sequnece data of strain Bradyrhizobium sp. nov.</title>
        <authorList>
            <person name="Zhang J."/>
        </authorList>
    </citation>
    <scope>NUCLEOTIDE SEQUENCE</scope>
    <source>
        <strain evidence="5">WYCCWR 13023</strain>
    </source>
</reference>
<dbReference type="SUPFAM" id="SSF46548">
    <property type="entry name" value="alpha-helical ferredoxin"/>
    <property type="match status" value="1"/>
</dbReference>
<proteinExistence type="predicted"/>
<dbReference type="InterPro" id="IPR017896">
    <property type="entry name" value="4Fe4S_Fe-S-bd"/>
</dbReference>
<evidence type="ECO:0000259" key="4">
    <source>
        <dbReference type="PROSITE" id="PS51379"/>
    </source>
</evidence>
<evidence type="ECO:0000313" key="6">
    <source>
        <dbReference type="Proteomes" id="UP001139054"/>
    </source>
</evidence>
<dbReference type="RefSeq" id="WP_237891787.1">
    <property type="nucleotide sequence ID" value="NZ_JAKLTY010000032.1"/>
</dbReference>
<keyword evidence="2" id="KW-0408">Iron</keyword>
<evidence type="ECO:0000256" key="3">
    <source>
        <dbReference type="ARBA" id="ARBA00023014"/>
    </source>
</evidence>
<dbReference type="Pfam" id="PF02036">
    <property type="entry name" value="SCP2"/>
    <property type="match status" value="1"/>
</dbReference>
<dbReference type="AlphaFoldDB" id="A0A9X1RI90"/>
<feature type="domain" description="4Fe-4S ferredoxin-type" evidence="4">
    <location>
        <begin position="183"/>
        <end position="212"/>
    </location>
</feature>
<protein>
    <submittedName>
        <fullName evidence="5">SCP2 sterol-binding domain-containing protein</fullName>
    </submittedName>
</protein>
<dbReference type="PANTHER" id="PTHR42827:SF1">
    <property type="entry name" value="IRON-SULFUR CLUSTER-BINDING PROTEIN"/>
    <property type="match status" value="1"/>
</dbReference>
<sequence>MTAFTDHPTVQRMQALKRGPSETPTIGAEQLRELALVCGAADAGIVSVDDPAVDVDREHIQRAFPKARILLSYACRMHREPVRSPTRSLANLEFHNTGDETNDVGREIVRRLDALGIAAVNAATAFPMEFDNFPGRGWTVSHKLVAEAAGLGKMGIHRSLIHPKFGSFVVLGTVIIATETEAKSKPLDFNPCLECKLCVAACPVGAIKPDGYFDFSACFTHNYQQFMGGFVNWVEDVVDSRSAKDYGEKVSYSETVTRWQSLAFGPNYNAAYCLAVCPAGEDVIGPFLASRQQHIEEVVRPLQEKVEPIYVSKGTDAAEYVARRYPHKRIRWVRPSGRAVNIGSFLMGVKLGFQPGKAKALSATYHFSFTGAERREATMIIKDKRLSVQDGHRGSADLHVTADARTWVQFLNKEVSIVRALATRKIRLKGPARLLVAFGKCFAD</sequence>
<name>A0A9X1RI90_9BRAD</name>
<dbReference type="Proteomes" id="UP001139054">
    <property type="component" value="Unassembled WGS sequence"/>
</dbReference>